<feature type="domain" description="ABC transmembrane type-1" evidence="9">
    <location>
        <begin position="28"/>
        <end position="314"/>
    </location>
</feature>
<dbReference type="RefSeq" id="WP_349204322.1">
    <property type="nucleotide sequence ID" value="NZ_JBBMFN010000004.1"/>
</dbReference>
<protein>
    <submittedName>
        <fullName evidence="10">ABC transporter ATP-binding protein</fullName>
    </submittedName>
</protein>
<dbReference type="InterPro" id="IPR027417">
    <property type="entry name" value="P-loop_NTPase"/>
</dbReference>
<dbReference type="PANTHER" id="PTHR43394">
    <property type="entry name" value="ATP-DEPENDENT PERMEASE MDL1, MITOCHONDRIAL"/>
    <property type="match status" value="1"/>
</dbReference>
<evidence type="ECO:0000256" key="5">
    <source>
        <dbReference type="ARBA" id="ARBA00022989"/>
    </source>
</evidence>
<reference evidence="10 11" key="1">
    <citation type="submission" date="2024-03" db="EMBL/GenBank/DDBJ databases">
        <title>Human intestinal bacterial collection.</title>
        <authorList>
            <person name="Pauvert C."/>
            <person name="Hitch T.C.A."/>
            <person name="Clavel T."/>
        </authorList>
    </citation>
    <scope>NUCLEOTIDE SEQUENCE [LARGE SCALE GENOMIC DNA]</scope>
    <source>
        <strain evidence="10 11">CLA-SR-H024</strain>
    </source>
</reference>
<keyword evidence="6 7" id="KW-0472">Membrane</keyword>
<evidence type="ECO:0000256" key="1">
    <source>
        <dbReference type="ARBA" id="ARBA00004651"/>
    </source>
</evidence>
<dbReference type="GO" id="GO:0005524">
    <property type="term" value="F:ATP binding"/>
    <property type="evidence" value="ECO:0007669"/>
    <property type="project" value="UniProtKB-KW"/>
</dbReference>
<gene>
    <name evidence="10" type="ORF">WMO63_03800</name>
</gene>
<evidence type="ECO:0000313" key="11">
    <source>
        <dbReference type="Proteomes" id="UP001465426"/>
    </source>
</evidence>
<dbReference type="EMBL" id="JBBMFN010000004">
    <property type="protein sequence ID" value="MEQ2464791.1"/>
    <property type="molecule type" value="Genomic_DNA"/>
</dbReference>
<dbReference type="Gene3D" id="3.40.50.300">
    <property type="entry name" value="P-loop containing nucleotide triphosphate hydrolases"/>
    <property type="match status" value="1"/>
</dbReference>
<dbReference type="InterPro" id="IPR017871">
    <property type="entry name" value="ABC_transporter-like_CS"/>
</dbReference>
<dbReference type="InterPro" id="IPR003439">
    <property type="entry name" value="ABC_transporter-like_ATP-bd"/>
</dbReference>
<dbReference type="SUPFAM" id="SSF90123">
    <property type="entry name" value="ABC transporter transmembrane region"/>
    <property type="match status" value="1"/>
</dbReference>
<comment type="subcellular location">
    <subcellularLocation>
        <location evidence="1">Cell membrane</location>
        <topology evidence="1">Multi-pass membrane protein</topology>
    </subcellularLocation>
</comment>
<dbReference type="Pfam" id="PF00664">
    <property type="entry name" value="ABC_membrane"/>
    <property type="match status" value="1"/>
</dbReference>
<evidence type="ECO:0000256" key="3">
    <source>
        <dbReference type="ARBA" id="ARBA00022741"/>
    </source>
</evidence>
<feature type="transmembrane region" description="Helical" evidence="7">
    <location>
        <begin position="21"/>
        <end position="43"/>
    </location>
</feature>
<evidence type="ECO:0000259" key="8">
    <source>
        <dbReference type="PROSITE" id="PS50893"/>
    </source>
</evidence>
<keyword evidence="3" id="KW-0547">Nucleotide-binding</keyword>
<dbReference type="CDD" id="cd18547">
    <property type="entry name" value="ABC_6TM_Tm288_like"/>
    <property type="match status" value="1"/>
</dbReference>
<keyword evidence="2 7" id="KW-0812">Transmembrane</keyword>
<feature type="transmembrane region" description="Helical" evidence="7">
    <location>
        <begin position="254"/>
        <end position="277"/>
    </location>
</feature>
<keyword evidence="4 10" id="KW-0067">ATP-binding</keyword>
<dbReference type="SMART" id="SM00382">
    <property type="entry name" value="AAA"/>
    <property type="match status" value="1"/>
</dbReference>
<evidence type="ECO:0000256" key="7">
    <source>
        <dbReference type="SAM" id="Phobius"/>
    </source>
</evidence>
<evidence type="ECO:0000256" key="2">
    <source>
        <dbReference type="ARBA" id="ARBA00022692"/>
    </source>
</evidence>
<feature type="transmembrane region" description="Helical" evidence="7">
    <location>
        <begin position="172"/>
        <end position="190"/>
    </location>
</feature>
<evidence type="ECO:0000256" key="4">
    <source>
        <dbReference type="ARBA" id="ARBA00022840"/>
    </source>
</evidence>
<name>A0ABV1EUL6_9BACI</name>
<organism evidence="10 11">
    <name type="scientific">Niallia hominis</name>
    <dbReference type="NCBI Taxonomy" id="3133173"/>
    <lineage>
        <taxon>Bacteria</taxon>
        <taxon>Bacillati</taxon>
        <taxon>Bacillota</taxon>
        <taxon>Bacilli</taxon>
        <taxon>Bacillales</taxon>
        <taxon>Bacillaceae</taxon>
        <taxon>Niallia</taxon>
    </lineage>
</organism>
<dbReference type="InterPro" id="IPR036640">
    <property type="entry name" value="ABC1_TM_sf"/>
</dbReference>
<evidence type="ECO:0000259" key="9">
    <source>
        <dbReference type="PROSITE" id="PS50929"/>
    </source>
</evidence>
<dbReference type="InterPro" id="IPR039421">
    <property type="entry name" value="Type_1_exporter"/>
</dbReference>
<dbReference type="PROSITE" id="PS00211">
    <property type="entry name" value="ABC_TRANSPORTER_1"/>
    <property type="match status" value="1"/>
</dbReference>
<dbReference type="PANTHER" id="PTHR43394:SF1">
    <property type="entry name" value="ATP-BINDING CASSETTE SUB-FAMILY B MEMBER 10, MITOCHONDRIAL"/>
    <property type="match status" value="1"/>
</dbReference>
<dbReference type="InterPro" id="IPR003593">
    <property type="entry name" value="AAA+_ATPase"/>
</dbReference>
<feature type="transmembrane region" description="Helical" evidence="7">
    <location>
        <begin position="147"/>
        <end position="166"/>
    </location>
</feature>
<feature type="domain" description="ABC transporter" evidence="8">
    <location>
        <begin position="348"/>
        <end position="581"/>
    </location>
</feature>
<feature type="transmembrane region" description="Helical" evidence="7">
    <location>
        <begin position="71"/>
        <end position="96"/>
    </location>
</feature>
<dbReference type="CDD" id="cd03254">
    <property type="entry name" value="ABCC_Glucan_exporter_like"/>
    <property type="match status" value="1"/>
</dbReference>
<sequence>MPPNAKGMKFSSLKELAVYCKAYFPIILLALILAMTASIFSIIGPDQLSKMTDYITEGLMGEINLDAVYDVAIFLVFLYGLGYIFNYVQGFIMATVTQRISKQLRRDISGKINRLPLSYFDNTTTGDVLSRVTNDVDMVGQTMNQSVSSLITAITMFIGSLIMMFYTNWIMAIAAILSTFIGFASMGMIISKSQKYFAQQQQELGKLNGHIEEIYSGHNVVKAYNGEQQAKDAFSAINSRLFESAWKSQFMSGLMMPLMMFIGNFGYVVVCIVGAVLAVNGHISFGVIVAFMLYIRLFTQPLQQIAQAATNLQQTAAASGRVFEFLAEKELVKEDEKKEKLQNVKGDVEFKHVRFGYSEDKAVIKDFSVKVKAGQKVAIVGPTGAGKTTLINLLMRFYEVNGGEIMIDGVPTNQMTRESLHDLFCMVLQDTWIFEGSIRDNIVYSREDVSDEEVEAACKSVGLHHFIQTLPNGYDTILDDKTSLSAGQKQLITIARAMVKMAPLLILDEATSSVDTRTELLIQQAMDMLTEGKTSFVIAHRLSTIKNADLILVMKEGDIIEAGTHKELMENNGFYAELYNSQFEEAS</sequence>
<keyword evidence="11" id="KW-1185">Reference proteome</keyword>
<dbReference type="Gene3D" id="1.20.1560.10">
    <property type="entry name" value="ABC transporter type 1, transmembrane domain"/>
    <property type="match status" value="1"/>
</dbReference>
<evidence type="ECO:0000313" key="10">
    <source>
        <dbReference type="EMBL" id="MEQ2464791.1"/>
    </source>
</evidence>
<dbReference type="Pfam" id="PF00005">
    <property type="entry name" value="ABC_tran"/>
    <property type="match status" value="1"/>
</dbReference>
<dbReference type="InterPro" id="IPR011527">
    <property type="entry name" value="ABC1_TM_dom"/>
</dbReference>
<dbReference type="PROSITE" id="PS50929">
    <property type="entry name" value="ABC_TM1F"/>
    <property type="match status" value="1"/>
</dbReference>
<evidence type="ECO:0000256" key="6">
    <source>
        <dbReference type="ARBA" id="ARBA00023136"/>
    </source>
</evidence>
<dbReference type="Proteomes" id="UP001465426">
    <property type="component" value="Unassembled WGS sequence"/>
</dbReference>
<accession>A0ABV1EUL6</accession>
<dbReference type="PROSITE" id="PS50893">
    <property type="entry name" value="ABC_TRANSPORTER_2"/>
    <property type="match status" value="1"/>
</dbReference>
<proteinExistence type="predicted"/>
<keyword evidence="5 7" id="KW-1133">Transmembrane helix</keyword>
<comment type="caution">
    <text evidence="10">The sequence shown here is derived from an EMBL/GenBank/DDBJ whole genome shotgun (WGS) entry which is preliminary data.</text>
</comment>
<dbReference type="SUPFAM" id="SSF52540">
    <property type="entry name" value="P-loop containing nucleoside triphosphate hydrolases"/>
    <property type="match status" value="1"/>
</dbReference>